<proteinExistence type="predicted"/>
<accession>A0A1F8FJM1</accession>
<gene>
    <name evidence="3" type="ORF">A3C71_01350</name>
</gene>
<dbReference type="PANTHER" id="PTHR30304">
    <property type="entry name" value="D-TAGATOSE-1,6-BISPHOSPHATE ALDOLASE"/>
    <property type="match status" value="1"/>
</dbReference>
<dbReference type="GO" id="GO:0016832">
    <property type="term" value="F:aldehyde-lyase activity"/>
    <property type="evidence" value="ECO:0007669"/>
    <property type="project" value="InterPro"/>
</dbReference>
<dbReference type="InterPro" id="IPR000771">
    <property type="entry name" value="FBA_II"/>
</dbReference>
<dbReference type="CDD" id="cd00947">
    <property type="entry name" value="TBP_aldolase_IIB"/>
    <property type="match status" value="1"/>
</dbReference>
<dbReference type="Gene3D" id="3.20.20.70">
    <property type="entry name" value="Aldolase class I"/>
    <property type="match status" value="1"/>
</dbReference>
<feature type="active site" description="Proton donor" evidence="1">
    <location>
        <position position="79"/>
    </location>
</feature>
<evidence type="ECO:0000313" key="3">
    <source>
        <dbReference type="EMBL" id="OGN12606.1"/>
    </source>
</evidence>
<feature type="binding site" evidence="2">
    <location>
        <position position="178"/>
    </location>
    <ligand>
        <name>Zn(2+)</name>
        <dbReference type="ChEBI" id="CHEBI:29105"/>
        <label>1</label>
        <note>catalytic</note>
    </ligand>
</feature>
<dbReference type="GO" id="GO:0005975">
    <property type="term" value="P:carbohydrate metabolic process"/>
    <property type="evidence" value="ECO:0007669"/>
    <property type="project" value="InterPro"/>
</dbReference>
<name>A0A1F8FJM1_9BACT</name>
<evidence type="ECO:0008006" key="5">
    <source>
        <dbReference type="Google" id="ProtNLM"/>
    </source>
</evidence>
<sequence length="284" mass="31372">MKTLKEYFEKAKEEKWAIGHFNFSTADQLKAIVEAAKELNSPVMVATSEGEAGFVGREQAVALVKSYQAEGLAVFLNADHHKSFESAQSAIDVGYDTVLIDASKMPYEENVSTTKKVVEYARLHNMMVEGELGYLKGESQVQESVEISPADYTKPEEAKEFVERTGVDRLAIVFGNIHGIVTKQEEKLDITVLQAVVAAVPDTFLVLHGASGLPDEQIKEAIQNGITNVHINTELRVAYHDALEAELQKEPDQTTPYKFLAPSVEAMKELVKKKLILFGSEGKI</sequence>
<dbReference type="EMBL" id="MGJT01000016">
    <property type="protein sequence ID" value="OGN12606.1"/>
    <property type="molecule type" value="Genomic_DNA"/>
</dbReference>
<organism evidence="3 4">
    <name type="scientific">Candidatus Yanofskybacteria bacterium RIFCSPHIGHO2_02_FULL_43_15c</name>
    <dbReference type="NCBI Taxonomy" id="1802679"/>
    <lineage>
        <taxon>Bacteria</taxon>
        <taxon>Candidatus Yanofskyibacteriota</taxon>
    </lineage>
</organism>
<dbReference type="InterPro" id="IPR013785">
    <property type="entry name" value="Aldolase_TIM"/>
</dbReference>
<dbReference type="GO" id="GO:0008270">
    <property type="term" value="F:zinc ion binding"/>
    <property type="evidence" value="ECO:0007669"/>
    <property type="project" value="InterPro"/>
</dbReference>
<evidence type="ECO:0000256" key="1">
    <source>
        <dbReference type="PIRSR" id="PIRSR001359-1"/>
    </source>
</evidence>
<feature type="binding site" evidence="2">
    <location>
        <position position="80"/>
    </location>
    <ligand>
        <name>Zn(2+)</name>
        <dbReference type="ChEBI" id="CHEBI:29105"/>
        <label>1</label>
        <note>catalytic</note>
    </ligand>
</feature>
<feature type="binding site" evidence="2">
    <location>
        <position position="131"/>
    </location>
    <ligand>
        <name>Zn(2+)</name>
        <dbReference type="ChEBI" id="CHEBI:29105"/>
        <label>2</label>
    </ligand>
</feature>
<dbReference type="SUPFAM" id="SSF51569">
    <property type="entry name" value="Aldolase"/>
    <property type="match status" value="1"/>
</dbReference>
<protein>
    <recommendedName>
        <fullName evidence="5">Tagatose-bisphosphate aldolase</fullName>
    </recommendedName>
</protein>
<keyword evidence="2" id="KW-0479">Metal-binding</keyword>
<dbReference type="InterPro" id="IPR050246">
    <property type="entry name" value="Class_II_FBP_aldolase"/>
</dbReference>
<dbReference type="NCBIfam" id="TIGR00167">
    <property type="entry name" value="cbbA"/>
    <property type="match status" value="1"/>
</dbReference>
<dbReference type="Proteomes" id="UP000178197">
    <property type="component" value="Unassembled WGS sequence"/>
</dbReference>
<comment type="caution">
    <text evidence="3">The sequence shown here is derived from an EMBL/GenBank/DDBJ whole genome shotgun (WGS) entry which is preliminary data.</text>
</comment>
<evidence type="ECO:0000256" key="2">
    <source>
        <dbReference type="PIRSR" id="PIRSR001359-3"/>
    </source>
</evidence>
<keyword evidence="2" id="KW-0862">Zinc</keyword>
<dbReference type="PIRSF" id="PIRSF001359">
    <property type="entry name" value="F_bP_aldolase_II"/>
    <property type="match status" value="1"/>
</dbReference>
<reference evidence="3 4" key="1">
    <citation type="journal article" date="2016" name="Nat. Commun.">
        <title>Thousands of microbial genomes shed light on interconnected biogeochemical processes in an aquifer system.</title>
        <authorList>
            <person name="Anantharaman K."/>
            <person name="Brown C.T."/>
            <person name="Hug L.A."/>
            <person name="Sharon I."/>
            <person name="Castelle C.J."/>
            <person name="Probst A.J."/>
            <person name="Thomas B.C."/>
            <person name="Singh A."/>
            <person name="Wilkins M.J."/>
            <person name="Karaoz U."/>
            <person name="Brodie E.L."/>
            <person name="Williams K.H."/>
            <person name="Hubbard S.S."/>
            <person name="Banfield J.F."/>
        </authorList>
    </citation>
    <scope>NUCLEOTIDE SEQUENCE [LARGE SCALE GENOMIC DNA]</scope>
</reference>
<dbReference type="PANTHER" id="PTHR30304:SF0">
    <property type="entry name" value="D-TAGATOSE-1,6-BISPHOSPHATE ALDOLASE SUBUNIT GATY-RELATED"/>
    <property type="match status" value="1"/>
</dbReference>
<feature type="binding site" evidence="2">
    <location>
        <position position="101"/>
    </location>
    <ligand>
        <name>Zn(2+)</name>
        <dbReference type="ChEBI" id="CHEBI:29105"/>
        <label>2</label>
    </ligand>
</feature>
<comment type="cofactor">
    <cofactor evidence="2">
        <name>Zn(2+)</name>
        <dbReference type="ChEBI" id="CHEBI:29105"/>
    </cofactor>
    <text evidence="2">Binds 2 Zn(2+) ions per subunit. One is catalytic and the other provides a structural contribution.</text>
</comment>
<dbReference type="Pfam" id="PF01116">
    <property type="entry name" value="F_bP_aldolase"/>
    <property type="match status" value="1"/>
</dbReference>
<dbReference type="AlphaFoldDB" id="A0A1F8FJM1"/>
<feature type="binding site" evidence="2">
    <location>
        <position position="208"/>
    </location>
    <ligand>
        <name>Zn(2+)</name>
        <dbReference type="ChEBI" id="CHEBI:29105"/>
        <label>1</label>
        <note>catalytic</note>
    </ligand>
</feature>
<evidence type="ECO:0000313" key="4">
    <source>
        <dbReference type="Proteomes" id="UP000178197"/>
    </source>
</evidence>